<name>A0AAD9Y5W5_COLKA</name>
<proteinExistence type="predicted"/>
<dbReference type="EMBL" id="VYYT01000389">
    <property type="protein sequence ID" value="KAK2738094.1"/>
    <property type="molecule type" value="Genomic_DNA"/>
</dbReference>
<dbReference type="AlphaFoldDB" id="A0AAD9Y5W5"/>
<evidence type="ECO:0000313" key="3">
    <source>
        <dbReference type="Proteomes" id="UP001281614"/>
    </source>
</evidence>
<evidence type="ECO:0000256" key="1">
    <source>
        <dbReference type="SAM" id="MobiDB-lite"/>
    </source>
</evidence>
<accession>A0AAD9Y5W5</accession>
<gene>
    <name evidence="2" type="ORF">CKAH01_07472</name>
</gene>
<organism evidence="2 3">
    <name type="scientific">Colletotrichum kahawae</name>
    <name type="common">Coffee berry disease fungus</name>
    <dbReference type="NCBI Taxonomy" id="34407"/>
    <lineage>
        <taxon>Eukaryota</taxon>
        <taxon>Fungi</taxon>
        <taxon>Dikarya</taxon>
        <taxon>Ascomycota</taxon>
        <taxon>Pezizomycotina</taxon>
        <taxon>Sordariomycetes</taxon>
        <taxon>Hypocreomycetidae</taxon>
        <taxon>Glomerellales</taxon>
        <taxon>Glomerellaceae</taxon>
        <taxon>Colletotrichum</taxon>
        <taxon>Colletotrichum gloeosporioides species complex</taxon>
    </lineage>
</organism>
<keyword evidence="3" id="KW-1185">Reference proteome</keyword>
<evidence type="ECO:0000313" key="2">
    <source>
        <dbReference type="EMBL" id="KAK2738094.1"/>
    </source>
</evidence>
<dbReference type="Proteomes" id="UP001281614">
    <property type="component" value="Unassembled WGS sequence"/>
</dbReference>
<reference evidence="2" key="1">
    <citation type="submission" date="2023-02" db="EMBL/GenBank/DDBJ databases">
        <title>Colletotrichum kahawae CIFC_Que2 genome sequencing and assembly.</title>
        <authorList>
            <person name="Baroncelli R."/>
        </authorList>
    </citation>
    <scope>NUCLEOTIDE SEQUENCE</scope>
    <source>
        <strain evidence="2">CIFC_Que2</strain>
    </source>
</reference>
<comment type="caution">
    <text evidence="2">The sequence shown here is derived from an EMBL/GenBank/DDBJ whole genome shotgun (WGS) entry which is preliminary data.</text>
</comment>
<sequence length="46" mass="5195">MTRQPPTRLFGQTGLGHRPSSICIGRTTRPLGHSRRGGWYSWQKAT</sequence>
<protein>
    <submittedName>
        <fullName evidence="2">Uncharacterized protein</fullName>
    </submittedName>
</protein>
<feature type="region of interest" description="Disordered" evidence="1">
    <location>
        <begin position="1"/>
        <end position="37"/>
    </location>
</feature>